<dbReference type="Pfam" id="PF01330">
    <property type="entry name" value="RuvA_N"/>
    <property type="match status" value="1"/>
</dbReference>
<evidence type="ECO:0000259" key="7">
    <source>
        <dbReference type="SMART" id="SM00278"/>
    </source>
</evidence>
<evidence type="ECO:0000313" key="8">
    <source>
        <dbReference type="EMBL" id="TFD97232.1"/>
    </source>
</evidence>
<dbReference type="InterPro" id="IPR012340">
    <property type="entry name" value="NA-bd_OB-fold"/>
</dbReference>
<dbReference type="InterPro" id="IPR010994">
    <property type="entry name" value="RuvA_2-like"/>
</dbReference>
<feature type="domain" description="Helix-hairpin-helix DNA-binding motif class 1" evidence="7">
    <location>
        <begin position="107"/>
        <end position="126"/>
    </location>
</feature>
<dbReference type="OrthoDB" id="5293449at2"/>
<dbReference type="InterPro" id="IPR036267">
    <property type="entry name" value="RuvA_C_sf"/>
</dbReference>
<dbReference type="SUPFAM" id="SSF46929">
    <property type="entry name" value="DNA helicase RuvA subunit, C-terminal domain"/>
    <property type="match status" value="1"/>
</dbReference>
<evidence type="ECO:0000256" key="5">
    <source>
        <dbReference type="ARBA" id="ARBA00023204"/>
    </source>
</evidence>
<name>A0A4Y8L6U6_9BACT</name>
<keyword evidence="4 6" id="KW-0233">DNA recombination</keyword>
<comment type="caution">
    <text evidence="8">The sequence shown here is derived from an EMBL/GenBank/DDBJ whole genome shotgun (WGS) entry which is preliminary data.</text>
</comment>
<comment type="caution">
    <text evidence="6">Lacks conserved residue(s) required for the propagation of feature annotation.</text>
</comment>
<dbReference type="GO" id="GO:0006281">
    <property type="term" value="P:DNA repair"/>
    <property type="evidence" value="ECO:0007669"/>
    <property type="project" value="UniProtKB-UniRule"/>
</dbReference>
<evidence type="ECO:0000256" key="1">
    <source>
        <dbReference type="ARBA" id="ARBA00022490"/>
    </source>
</evidence>
<dbReference type="GO" id="GO:0009379">
    <property type="term" value="C:Holliday junction helicase complex"/>
    <property type="evidence" value="ECO:0007669"/>
    <property type="project" value="InterPro"/>
</dbReference>
<dbReference type="InterPro" id="IPR013849">
    <property type="entry name" value="DNA_helicase_Holl-junc_RuvA_I"/>
</dbReference>
<comment type="similarity">
    <text evidence="6">Belongs to the RuvA family.</text>
</comment>
<dbReference type="GO" id="GO:0005524">
    <property type="term" value="F:ATP binding"/>
    <property type="evidence" value="ECO:0007669"/>
    <property type="project" value="InterPro"/>
</dbReference>
<evidence type="ECO:0000256" key="4">
    <source>
        <dbReference type="ARBA" id="ARBA00023172"/>
    </source>
</evidence>
<evidence type="ECO:0000256" key="6">
    <source>
        <dbReference type="HAMAP-Rule" id="MF_00031"/>
    </source>
</evidence>
<dbReference type="GO" id="GO:0006310">
    <property type="term" value="P:DNA recombination"/>
    <property type="evidence" value="ECO:0007669"/>
    <property type="project" value="UniProtKB-UniRule"/>
</dbReference>
<dbReference type="Gene3D" id="1.10.8.10">
    <property type="entry name" value="DNA helicase RuvA subunit, C-terminal domain"/>
    <property type="match status" value="1"/>
</dbReference>
<proteinExistence type="inferred from homology"/>
<dbReference type="NCBIfam" id="TIGR00084">
    <property type="entry name" value="ruvA"/>
    <property type="match status" value="1"/>
</dbReference>
<feature type="region of interest" description="Domain III" evidence="6">
    <location>
        <begin position="144"/>
        <end position="192"/>
    </location>
</feature>
<dbReference type="EMBL" id="SOML01000003">
    <property type="protein sequence ID" value="TFD97232.1"/>
    <property type="molecule type" value="Genomic_DNA"/>
</dbReference>
<dbReference type="Proteomes" id="UP000297861">
    <property type="component" value="Unassembled WGS sequence"/>
</dbReference>
<comment type="domain">
    <text evidence="6">Has three domains with a flexible linker between the domains II and III and assumes an 'L' shape. Domain III is highly mobile and contacts RuvB.</text>
</comment>
<dbReference type="HAMAP" id="MF_00031">
    <property type="entry name" value="DNA_HJ_migration_RuvA"/>
    <property type="match status" value="1"/>
</dbReference>
<organism evidence="8 9">
    <name type="scientific">Dysgonomonas capnocytophagoides</name>
    <dbReference type="NCBI Taxonomy" id="45254"/>
    <lineage>
        <taxon>Bacteria</taxon>
        <taxon>Pseudomonadati</taxon>
        <taxon>Bacteroidota</taxon>
        <taxon>Bacteroidia</taxon>
        <taxon>Bacteroidales</taxon>
        <taxon>Dysgonomonadaceae</taxon>
        <taxon>Dysgonomonas</taxon>
    </lineage>
</organism>
<evidence type="ECO:0000256" key="2">
    <source>
        <dbReference type="ARBA" id="ARBA00022763"/>
    </source>
</evidence>
<dbReference type="RefSeq" id="WP_134435821.1">
    <property type="nucleotide sequence ID" value="NZ_AP028867.1"/>
</dbReference>
<accession>A0A4Y8L6U6</accession>
<dbReference type="SUPFAM" id="SSF50249">
    <property type="entry name" value="Nucleic acid-binding proteins"/>
    <property type="match status" value="1"/>
</dbReference>
<dbReference type="Gene3D" id="2.40.50.140">
    <property type="entry name" value="Nucleic acid-binding proteins"/>
    <property type="match status" value="1"/>
</dbReference>
<keyword evidence="3 6" id="KW-0238">DNA-binding</keyword>
<dbReference type="AlphaFoldDB" id="A0A4Y8L6U6"/>
<sequence length="192" mass="20844">MIDYIKGEIAELTPASVTIETSGIGYFINISLNTYSALEHKKSEKLFIYESIREDAHQLFGFINKQERDLFILLISVSGIGASTARMILSSMTITELELVISSGNADMLKTVKGIGLKTAQRVIVDLKDKIKVTGDAISNVSINSEAANEAIAALVMLGFAQVPSQKAVAKILKDKPDSTIEQIIKTALKIL</sequence>
<dbReference type="GO" id="GO:0009378">
    <property type="term" value="F:four-way junction helicase activity"/>
    <property type="evidence" value="ECO:0007669"/>
    <property type="project" value="InterPro"/>
</dbReference>
<dbReference type="Pfam" id="PF14520">
    <property type="entry name" value="HHH_5"/>
    <property type="match status" value="1"/>
</dbReference>
<dbReference type="GO" id="GO:0005737">
    <property type="term" value="C:cytoplasm"/>
    <property type="evidence" value="ECO:0007669"/>
    <property type="project" value="UniProtKB-SubCell"/>
</dbReference>
<dbReference type="Pfam" id="PF07499">
    <property type="entry name" value="RuvA_C"/>
    <property type="match status" value="1"/>
</dbReference>
<comment type="subunit">
    <text evidence="6">Homotetramer. Forms an RuvA(8)-RuvB(12)-Holliday junction (HJ) complex. HJ DNA is sandwiched between 2 RuvA tetramers; dsDNA enters through RuvA and exits via RuvB. An RuvB hexamer assembles on each DNA strand where it exits the tetramer. Each RuvB hexamer is contacted by two RuvA subunits (via domain III) on 2 adjacent RuvB subunits; this complex drives branch migration. In the full resolvosome a probable DNA-RuvA(4)-RuvB(12)-RuvC(2) complex forms which resolves the HJ.</text>
</comment>
<evidence type="ECO:0000313" key="9">
    <source>
        <dbReference type="Proteomes" id="UP000297861"/>
    </source>
</evidence>
<dbReference type="CDD" id="cd14332">
    <property type="entry name" value="UBA_RuvA_C"/>
    <property type="match status" value="1"/>
</dbReference>
<keyword evidence="9" id="KW-1185">Reference proteome</keyword>
<evidence type="ECO:0000256" key="3">
    <source>
        <dbReference type="ARBA" id="ARBA00023125"/>
    </source>
</evidence>
<keyword evidence="1 6" id="KW-0963">Cytoplasm</keyword>
<dbReference type="Gene3D" id="1.10.150.20">
    <property type="entry name" value="5' to 3' exonuclease, C-terminal subdomain"/>
    <property type="match status" value="1"/>
</dbReference>
<dbReference type="InterPro" id="IPR011114">
    <property type="entry name" value="RuvA_C"/>
</dbReference>
<feature type="domain" description="Helix-hairpin-helix DNA-binding motif class 1" evidence="7">
    <location>
        <begin position="72"/>
        <end position="91"/>
    </location>
</feature>
<comment type="subcellular location">
    <subcellularLocation>
        <location evidence="6">Cytoplasm</location>
    </subcellularLocation>
</comment>
<reference evidence="8 9" key="1">
    <citation type="submission" date="2019-03" db="EMBL/GenBank/DDBJ databases">
        <title>San Antonio Military Medical Center submission to MRSN (WRAIR), pending publication.</title>
        <authorList>
            <person name="Blyth D.M."/>
            <person name="Mccarthy S.L."/>
            <person name="Schall S.E."/>
            <person name="Stam J.A."/>
            <person name="Ong A.C."/>
            <person name="Mcgann P.T."/>
        </authorList>
    </citation>
    <scope>NUCLEOTIDE SEQUENCE [LARGE SCALE GENOMIC DNA]</scope>
    <source>
        <strain evidence="8 9">MRSN571793</strain>
    </source>
</reference>
<dbReference type="InterPro" id="IPR000085">
    <property type="entry name" value="RuvA"/>
</dbReference>
<dbReference type="SUPFAM" id="SSF47781">
    <property type="entry name" value="RuvA domain 2-like"/>
    <property type="match status" value="1"/>
</dbReference>
<dbReference type="InterPro" id="IPR003583">
    <property type="entry name" value="Hlx-hairpin-Hlx_DNA-bd_motif"/>
</dbReference>
<dbReference type="GO" id="GO:0000400">
    <property type="term" value="F:four-way junction DNA binding"/>
    <property type="evidence" value="ECO:0007669"/>
    <property type="project" value="UniProtKB-UniRule"/>
</dbReference>
<gene>
    <name evidence="6 8" type="primary">ruvA</name>
    <name evidence="8" type="ORF">E2605_06075</name>
</gene>
<dbReference type="GO" id="GO:0048476">
    <property type="term" value="C:Holliday junction resolvase complex"/>
    <property type="evidence" value="ECO:0007669"/>
    <property type="project" value="UniProtKB-UniRule"/>
</dbReference>
<comment type="function">
    <text evidence="6">The RuvA-RuvB-RuvC complex processes Holliday junction (HJ) DNA during genetic recombination and DNA repair, while the RuvA-RuvB complex plays an important role in the rescue of blocked DNA replication forks via replication fork reversal (RFR). RuvA specifically binds to HJ cruciform DNA, conferring on it an open structure. The RuvB hexamer acts as an ATP-dependent pump, pulling dsDNA into and through the RuvAB complex. HJ branch migration allows RuvC to scan DNA until it finds its consensus sequence, where it cleaves and resolves the cruciform DNA.</text>
</comment>
<protein>
    <recommendedName>
        <fullName evidence="6">Holliday junction branch migration complex subunit RuvA</fullName>
    </recommendedName>
</protein>
<keyword evidence="2 6" id="KW-0227">DNA damage</keyword>
<keyword evidence="5 6" id="KW-0234">DNA repair</keyword>
<dbReference type="SMART" id="SM00278">
    <property type="entry name" value="HhH1"/>
    <property type="match status" value="2"/>
</dbReference>
<dbReference type="STRING" id="1121485.GCA_000426485_01198"/>